<gene>
    <name evidence="1" type="ORF">GJ654_11145</name>
</gene>
<organism evidence="1 2">
    <name type="scientific">Rhodoblastus acidophilus</name>
    <name type="common">Rhodopseudomonas acidophila</name>
    <dbReference type="NCBI Taxonomy" id="1074"/>
    <lineage>
        <taxon>Bacteria</taxon>
        <taxon>Pseudomonadati</taxon>
        <taxon>Pseudomonadota</taxon>
        <taxon>Alphaproteobacteria</taxon>
        <taxon>Hyphomicrobiales</taxon>
        <taxon>Rhodoblastaceae</taxon>
        <taxon>Rhodoblastus</taxon>
    </lineage>
</organism>
<protein>
    <submittedName>
        <fullName evidence="1">Uncharacterized protein</fullName>
    </submittedName>
</protein>
<comment type="caution">
    <text evidence="1">The sequence shown here is derived from an EMBL/GenBank/DDBJ whole genome shotgun (WGS) entry which is preliminary data.</text>
</comment>
<name>A0A6N8DM01_RHOAC</name>
<dbReference type="Proteomes" id="UP000439113">
    <property type="component" value="Unassembled WGS sequence"/>
</dbReference>
<proteinExistence type="predicted"/>
<evidence type="ECO:0000313" key="2">
    <source>
        <dbReference type="Proteomes" id="UP000439113"/>
    </source>
</evidence>
<sequence>MTPEGVKRVRAAMAANKMKWEASGKPMNATGRNRLDESIIPGLRGEAPLDGEFLAGLEKWVVAKEQEAASKDQ</sequence>
<dbReference type="AlphaFoldDB" id="A0A6N8DM01"/>
<dbReference type="RefSeq" id="WP_155446230.1">
    <property type="nucleotide sequence ID" value="NZ_JAOQNR010000009.1"/>
</dbReference>
<evidence type="ECO:0000313" key="1">
    <source>
        <dbReference type="EMBL" id="MTV31550.1"/>
    </source>
</evidence>
<accession>A0A6N8DM01</accession>
<dbReference type="EMBL" id="WNKS01000008">
    <property type="protein sequence ID" value="MTV31550.1"/>
    <property type="molecule type" value="Genomic_DNA"/>
</dbReference>
<reference evidence="1 2" key="1">
    <citation type="submission" date="2019-11" db="EMBL/GenBank/DDBJ databases">
        <title>Whole-genome sequence of a Rhodoblastus acidophilus DSM 142.</title>
        <authorList>
            <person name="Kyndt J.A."/>
            <person name="Meyer T.E."/>
        </authorList>
    </citation>
    <scope>NUCLEOTIDE SEQUENCE [LARGE SCALE GENOMIC DNA]</scope>
    <source>
        <strain evidence="1 2">DSM 142</strain>
    </source>
</reference>